<feature type="region of interest" description="Disordered" evidence="1">
    <location>
        <begin position="167"/>
        <end position="197"/>
    </location>
</feature>
<gene>
    <name evidence="2" type="ORF">EJB05_23206</name>
</gene>
<protein>
    <submittedName>
        <fullName evidence="2">Uncharacterized protein</fullName>
    </submittedName>
</protein>
<dbReference type="Proteomes" id="UP000324897">
    <property type="component" value="Chromosome 1"/>
</dbReference>
<proteinExistence type="predicted"/>
<dbReference type="Gramene" id="TVU31519">
    <property type="protein sequence ID" value="TVU31519"/>
    <property type="gene ID" value="EJB05_23206"/>
</dbReference>
<accession>A0A5J9V5X2</accession>
<feature type="compositionally biased region" description="Low complexity" evidence="1">
    <location>
        <begin position="41"/>
        <end position="68"/>
    </location>
</feature>
<evidence type="ECO:0000313" key="3">
    <source>
        <dbReference type="Proteomes" id="UP000324897"/>
    </source>
</evidence>
<dbReference type="AlphaFoldDB" id="A0A5J9V5X2"/>
<feature type="region of interest" description="Disordered" evidence="1">
    <location>
        <begin position="1"/>
        <end position="118"/>
    </location>
</feature>
<name>A0A5J9V5X2_9POAL</name>
<evidence type="ECO:0000256" key="1">
    <source>
        <dbReference type="SAM" id="MobiDB-lite"/>
    </source>
</evidence>
<reference evidence="2 3" key="1">
    <citation type="journal article" date="2019" name="Sci. Rep.">
        <title>A high-quality genome of Eragrostis curvula grass provides insights into Poaceae evolution and supports new strategies to enhance forage quality.</title>
        <authorList>
            <person name="Carballo J."/>
            <person name="Santos B.A.C.M."/>
            <person name="Zappacosta D."/>
            <person name="Garbus I."/>
            <person name="Selva J.P."/>
            <person name="Gallo C.A."/>
            <person name="Diaz A."/>
            <person name="Albertini E."/>
            <person name="Caccamo M."/>
            <person name="Echenique V."/>
        </authorList>
    </citation>
    <scope>NUCLEOTIDE SEQUENCE [LARGE SCALE GENOMIC DNA]</scope>
    <source>
        <strain evidence="3">cv. Victoria</strain>
        <tissue evidence="2">Leaf</tissue>
    </source>
</reference>
<sequence length="404" mass="42505">MPSDRRSNEEPIKKKAKLHKSSSKDGSDKAISGGRSQVTDAAASVLPSKAPSSSSKDSANRSASDKAAISYRRPKVPDLMEIISGRSHSSAKASKEVPSKGFAGSAKGVSPSADAGKSKALDKAKIQDTDADIVANVSGSIGSEAKIQDKDAESGALVSAMPDPKAKIQDKTQAKAHEASGVAQIQDKGLGEGTNSSHLSLSERFELRQIAANLGPLSDRSAFQLPPEPHVQPRSILGSSAGGELVLHSVFEVMLEEFLPFDITFDSVEAAEGSSLACDDVPANTFVMSAQAAEPFVAAADRIRLPQVEEELMSQGGDALYKSLLSSQVKSLAITHASLCQYRELSKVRSDRDVLCKDLVGGSKVLGDSAKPSNRCCGRGWPSRSPPKVLAHGVVSREALSFLR</sequence>
<organism evidence="2 3">
    <name type="scientific">Eragrostis curvula</name>
    <name type="common">weeping love grass</name>
    <dbReference type="NCBI Taxonomy" id="38414"/>
    <lineage>
        <taxon>Eukaryota</taxon>
        <taxon>Viridiplantae</taxon>
        <taxon>Streptophyta</taxon>
        <taxon>Embryophyta</taxon>
        <taxon>Tracheophyta</taxon>
        <taxon>Spermatophyta</taxon>
        <taxon>Magnoliopsida</taxon>
        <taxon>Liliopsida</taxon>
        <taxon>Poales</taxon>
        <taxon>Poaceae</taxon>
        <taxon>PACMAD clade</taxon>
        <taxon>Chloridoideae</taxon>
        <taxon>Eragrostideae</taxon>
        <taxon>Eragrostidinae</taxon>
        <taxon>Eragrostis</taxon>
    </lineage>
</organism>
<dbReference type="EMBL" id="RWGY01000011">
    <property type="protein sequence ID" value="TVU31519.1"/>
    <property type="molecule type" value="Genomic_DNA"/>
</dbReference>
<feature type="non-terminal residue" evidence="2">
    <location>
        <position position="1"/>
    </location>
</feature>
<feature type="compositionally biased region" description="Basic and acidic residues" evidence="1">
    <location>
        <begin position="1"/>
        <end position="13"/>
    </location>
</feature>
<feature type="compositionally biased region" description="Basic and acidic residues" evidence="1">
    <location>
        <begin position="167"/>
        <end position="178"/>
    </location>
</feature>
<evidence type="ECO:0000313" key="2">
    <source>
        <dbReference type="EMBL" id="TVU31519.1"/>
    </source>
</evidence>
<comment type="caution">
    <text evidence="2">The sequence shown here is derived from an EMBL/GenBank/DDBJ whole genome shotgun (WGS) entry which is preliminary data.</text>
</comment>
<keyword evidence="3" id="KW-1185">Reference proteome</keyword>